<sequence length="61" mass="6469">MLKVHHLSKIYHGKVPTRALTNISLTIAKGEFVGIMGPSGSGISFLFVLYSIAGAVLAINK</sequence>
<proteinExistence type="predicted"/>
<dbReference type="InterPro" id="IPR027417">
    <property type="entry name" value="P-loop_NTPase"/>
</dbReference>
<evidence type="ECO:0008006" key="4">
    <source>
        <dbReference type="Google" id="ProtNLM"/>
    </source>
</evidence>
<name>A0A7W1XS68_9BACL</name>
<dbReference type="Proteomes" id="UP000538292">
    <property type="component" value="Unassembled WGS sequence"/>
</dbReference>
<feature type="transmembrane region" description="Helical" evidence="1">
    <location>
        <begin position="42"/>
        <end position="59"/>
    </location>
</feature>
<organism evidence="2 3">
    <name type="scientific">Thermoactinomyces mirandus</name>
    <dbReference type="NCBI Taxonomy" id="2756294"/>
    <lineage>
        <taxon>Bacteria</taxon>
        <taxon>Bacillati</taxon>
        <taxon>Bacillota</taxon>
        <taxon>Bacilli</taxon>
        <taxon>Bacillales</taxon>
        <taxon>Thermoactinomycetaceae</taxon>
        <taxon>Thermoactinomyces</taxon>
    </lineage>
</organism>
<evidence type="ECO:0000256" key="1">
    <source>
        <dbReference type="SAM" id="Phobius"/>
    </source>
</evidence>
<keyword evidence="1" id="KW-0472">Membrane</keyword>
<dbReference type="SUPFAM" id="SSF52540">
    <property type="entry name" value="P-loop containing nucleoside triphosphate hydrolases"/>
    <property type="match status" value="1"/>
</dbReference>
<protein>
    <recommendedName>
        <fullName evidence="4">ABC transporter domain-containing protein</fullName>
    </recommendedName>
</protein>
<accession>A0A7W1XS68</accession>
<reference evidence="2 3" key="1">
    <citation type="submission" date="2020-07" db="EMBL/GenBank/DDBJ databases">
        <title>Thermoactinomyces phylogeny.</title>
        <authorList>
            <person name="Dunlap C."/>
        </authorList>
    </citation>
    <scope>NUCLEOTIDE SEQUENCE [LARGE SCALE GENOMIC DNA]</scope>
    <source>
        <strain evidence="2 3">AMNI-1</strain>
    </source>
</reference>
<evidence type="ECO:0000313" key="3">
    <source>
        <dbReference type="Proteomes" id="UP000538292"/>
    </source>
</evidence>
<gene>
    <name evidence="2" type="ORF">H2C83_08285</name>
</gene>
<evidence type="ECO:0000313" key="2">
    <source>
        <dbReference type="EMBL" id="MBA4602313.1"/>
    </source>
</evidence>
<comment type="caution">
    <text evidence="2">The sequence shown here is derived from an EMBL/GenBank/DDBJ whole genome shotgun (WGS) entry which is preliminary data.</text>
</comment>
<dbReference type="Gene3D" id="3.40.50.300">
    <property type="entry name" value="P-loop containing nucleotide triphosphate hydrolases"/>
    <property type="match status" value="1"/>
</dbReference>
<dbReference type="EMBL" id="JACEOL010000029">
    <property type="protein sequence ID" value="MBA4602313.1"/>
    <property type="molecule type" value="Genomic_DNA"/>
</dbReference>
<keyword evidence="3" id="KW-1185">Reference proteome</keyword>
<dbReference type="AlphaFoldDB" id="A0A7W1XS68"/>
<keyword evidence="1" id="KW-1133">Transmembrane helix</keyword>
<keyword evidence="1" id="KW-0812">Transmembrane</keyword>